<dbReference type="InterPro" id="IPR022061">
    <property type="entry name" value="DUF3617"/>
</dbReference>
<sequence>MRRTLVLSLSLAALSPLVLAACQKKTETAEAPAAQAPSAALPAPGAAAPPARKPGLWSQTVTTAGMSQTMKICFDEATDRRMAVYGQTVDQDRCEKNVVTPIAGGWRFESVCDMGSGGKATTSGTATGDFASRYEVKAVTETTGAQAPQMNGRHEMTLTAAWEGPCPAGMAPGDMQLPGGMTINMNAAG</sequence>
<keyword evidence="2" id="KW-0732">Signal</keyword>
<evidence type="ECO:0000256" key="1">
    <source>
        <dbReference type="SAM" id="MobiDB-lite"/>
    </source>
</evidence>
<dbReference type="AlphaFoldDB" id="B4RG84"/>
<organism evidence="3 4">
    <name type="scientific">Phenylobacterium zucineum (strain HLK1)</name>
    <dbReference type="NCBI Taxonomy" id="450851"/>
    <lineage>
        <taxon>Bacteria</taxon>
        <taxon>Pseudomonadati</taxon>
        <taxon>Pseudomonadota</taxon>
        <taxon>Alphaproteobacteria</taxon>
        <taxon>Caulobacterales</taxon>
        <taxon>Caulobacteraceae</taxon>
        <taxon>Phenylobacterium</taxon>
    </lineage>
</organism>
<dbReference type="eggNOG" id="ENOG5030GJ5">
    <property type="taxonomic scope" value="Bacteria"/>
</dbReference>
<keyword evidence="4" id="KW-1185">Reference proteome</keyword>
<dbReference type="HOGENOM" id="CLU_117531_0_0_5"/>
<feature type="signal peptide" evidence="2">
    <location>
        <begin position="1"/>
        <end position="20"/>
    </location>
</feature>
<proteinExistence type="predicted"/>
<feature type="chain" id="PRO_5002822612" description="DUF3617 domain-containing protein" evidence="2">
    <location>
        <begin position="21"/>
        <end position="189"/>
    </location>
</feature>
<dbReference type="Pfam" id="PF12276">
    <property type="entry name" value="DUF3617"/>
    <property type="match status" value="1"/>
</dbReference>
<evidence type="ECO:0008006" key="5">
    <source>
        <dbReference type="Google" id="ProtNLM"/>
    </source>
</evidence>
<dbReference type="EMBL" id="CP000747">
    <property type="protein sequence ID" value="ACG77208.1"/>
    <property type="molecule type" value="Genomic_DNA"/>
</dbReference>
<accession>B4RG84</accession>
<name>B4RG84_PHEZH</name>
<feature type="compositionally biased region" description="Low complexity" evidence="1">
    <location>
        <begin position="31"/>
        <end position="50"/>
    </location>
</feature>
<dbReference type="RefSeq" id="WP_012521356.1">
    <property type="nucleotide sequence ID" value="NC_011144.1"/>
</dbReference>
<dbReference type="Proteomes" id="UP000001868">
    <property type="component" value="Chromosome"/>
</dbReference>
<dbReference type="KEGG" id="pzu:PHZ_c0794"/>
<dbReference type="PROSITE" id="PS51257">
    <property type="entry name" value="PROKAR_LIPOPROTEIN"/>
    <property type="match status" value="1"/>
</dbReference>
<evidence type="ECO:0000313" key="4">
    <source>
        <dbReference type="Proteomes" id="UP000001868"/>
    </source>
</evidence>
<gene>
    <name evidence="3" type="ordered locus">PHZ_c0794</name>
</gene>
<evidence type="ECO:0000313" key="3">
    <source>
        <dbReference type="EMBL" id="ACG77208.1"/>
    </source>
</evidence>
<evidence type="ECO:0000256" key="2">
    <source>
        <dbReference type="SAM" id="SignalP"/>
    </source>
</evidence>
<feature type="region of interest" description="Disordered" evidence="1">
    <location>
        <begin position="31"/>
        <end position="57"/>
    </location>
</feature>
<protein>
    <recommendedName>
        <fullName evidence="5">DUF3617 domain-containing protein</fullName>
    </recommendedName>
</protein>
<reference evidence="3 4" key="1">
    <citation type="journal article" date="2008" name="BMC Genomics">
        <title>Complete genome of Phenylobacterium zucineum - a novel facultative intracellular bacterium isolated from human erythroleukemia cell line K562.</title>
        <authorList>
            <person name="Luo Y."/>
            <person name="Xu X."/>
            <person name="Ding Z."/>
            <person name="Liu Z."/>
            <person name="Zhang B."/>
            <person name="Yan Z."/>
            <person name="Sun J."/>
            <person name="Hu S."/>
            <person name="Hu X."/>
        </authorList>
    </citation>
    <scope>NUCLEOTIDE SEQUENCE [LARGE SCALE GENOMIC DNA]</scope>
    <source>
        <strain evidence="3 4">HLK1</strain>
    </source>
</reference>